<organism evidence="1">
    <name type="scientific">uncultured Spirochaetota bacterium</name>
    <dbReference type="NCBI Taxonomy" id="460511"/>
    <lineage>
        <taxon>Bacteria</taxon>
        <taxon>Pseudomonadati</taxon>
        <taxon>Spirochaetota</taxon>
        <taxon>environmental samples</taxon>
    </lineage>
</organism>
<accession>A0A652ZWS7</accession>
<evidence type="ECO:0000313" key="1">
    <source>
        <dbReference type="EMBL" id="VBB40242.1"/>
    </source>
</evidence>
<dbReference type="EMBL" id="UPXP01000021">
    <property type="protein sequence ID" value="VBB40242.1"/>
    <property type="molecule type" value="Genomic_DNA"/>
</dbReference>
<dbReference type="AlphaFoldDB" id="A0A652ZWS7"/>
<protein>
    <submittedName>
        <fullName evidence="1">Uncharacterized protein</fullName>
    </submittedName>
</protein>
<reference evidence="1" key="1">
    <citation type="submission" date="2018-07" db="EMBL/GenBank/DDBJ databases">
        <authorList>
            <consortium name="Genoscope - CEA"/>
            <person name="William W."/>
        </authorList>
    </citation>
    <scope>NUCLEOTIDE SEQUENCE</scope>
    <source>
        <strain evidence="1">IK1</strain>
    </source>
</reference>
<proteinExistence type="predicted"/>
<name>A0A652ZWS7_9SPIR</name>
<sequence length="44" mass="4402">MAAPLASLHLDVAEHALDVETLGTFADTVGASPRAGPRGDGGTR</sequence>
<gene>
    <name evidence="1" type="ORF">TRIP_E280219</name>
</gene>